<evidence type="ECO:0000259" key="1">
    <source>
        <dbReference type="SMART" id="SM00256"/>
    </source>
</evidence>
<dbReference type="InterPro" id="IPR036047">
    <property type="entry name" value="F-box-like_dom_sf"/>
</dbReference>
<feature type="domain" description="F-box" evidence="1">
    <location>
        <begin position="9"/>
        <end position="48"/>
    </location>
</feature>
<dbReference type="Pfam" id="PF00646">
    <property type="entry name" value="F-box"/>
    <property type="match status" value="1"/>
</dbReference>
<feature type="domain" description="F-box" evidence="1">
    <location>
        <begin position="250"/>
        <end position="290"/>
    </location>
</feature>
<organism evidence="2 3">
    <name type="scientific">Pseudocercospora fuligena</name>
    <dbReference type="NCBI Taxonomy" id="685502"/>
    <lineage>
        <taxon>Eukaryota</taxon>
        <taxon>Fungi</taxon>
        <taxon>Dikarya</taxon>
        <taxon>Ascomycota</taxon>
        <taxon>Pezizomycotina</taxon>
        <taxon>Dothideomycetes</taxon>
        <taxon>Dothideomycetidae</taxon>
        <taxon>Mycosphaerellales</taxon>
        <taxon>Mycosphaerellaceae</taxon>
        <taxon>Pseudocercospora</taxon>
    </lineage>
</organism>
<name>A0A8H6RJD5_9PEZI</name>
<protein>
    <recommendedName>
        <fullName evidence="1">F-box domain-containing protein</fullName>
    </recommendedName>
</protein>
<dbReference type="InterPro" id="IPR001810">
    <property type="entry name" value="F-box_dom"/>
</dbReference>
<dbReference type="OrthoDB" id="3800738at2759"/>
<evidence type="ECO:0000313" key="2">
    <source>
        <dbReference type="EMBL" id="KAF7192094.1"/>
    </source>
</evidence>
<dbReference type="AlphaFoldDB" id="A0A8H6RJD5"/>
<evidence type="ECO:0000313" key="3">
    <source>
        <dbReference type="Proteomes" id="UP000660729"/>
    </source>
</evidence>
<dbReference type="Proteomes" id="UP000660729">
    <property type="component" value="Unassembled WGS sequence"/>
</dbReference>
<comment type="caution">
    <text evidence="2">The sequence shown here is derived from an EMBL/GenBank/DDBJ whole genome shotgun (WGS) entry which is preliminary data.</text>
</comment>
<proteinExistence type="predicted"/>
<dbReference type="SUPFAM" id="SSF81383">
    <property type="entry name" value="F-box domain"/>
    <property type="match status" value="1"/>
</dbReference>
<keyword evidence="3" id="KW-1185">Reference proteome</keyword>
<gene>
    <name evidence="2" type="ORF">HII31_06480</name>
</gene>
<accession>A0A8H6RJD5</accession>
<sequence length="518" mass="59459">MAAQRLFAIPELAENVILRLPMKQIFVDQRVSTEWRDTIDSSPSIQQKLFLRSAQESPPYVVIDPKRRSIQLAAGECEGFPTRGDRRPPTQVRQAVVANPLFFMPGRERDVFRVVSSDDHGVLELSSAWVGARLDSSLARTFITMPPVKNIVLSWPDADDWNNYRNLHRDIPGEDSIIEKISNDSGVTIRDILAVIQDCQFGFEFDSDDDVREWGPELVSISNTIEVGSEIMDSLIRWSTYMTSGVERVLSDHIWRQQVLDHLAPRELLNLRRVNTKFKNTIDNALHSKMFFCCASRKPRYILIDKETGILGSMGEKLVGLAKDRLSLQEQINLSFKTTRLMVRELVEINNIILRPDMDSCWDMITQAEQGFITLRPRQPIHDEPPSYYDRMRLTAPPSDSVVLGRRRSEGPYRGTWAHSRLALPERAILMFDNLLDMMRPCEQFPAGFEMLRINGVVFPTSDDERKEIEQMPVLGYEDIVNRAYDIGLDFAGFELPFLLDWDREGSTDYHATFPISF</sequence>
<reference evidence="2" key="1">
    <citation type="submission" date="2020-04" db="EMBL/GenBank/DDBJ databases">
        <title>Draft genome resource of the tomato pathogen Pseudocercospora fuligena.</title>
        <authorList>
            <person name="Zaccaron A."/>
        </authorList>
    </citation>
    <scope>NUCLEOTIDE SEQUENCE</scope>
    <source>
        <strain evidence="2">PF001</strain>
    </source>
</reference>
<dbReference type="EMBL" id="JABCIY010000150">
    <property type="protein sequence ID" value="KAF7192094.1"/>
    <property type="molecule type" value="Genomic_DNA"/>
</dbReference>
<dbReference type="SMART" id="SM00256">
    <property type="entry name" value="FBOX"/>
    <property type="match status" value="2"/>
</dbReference>